<protein>
    <submittedName>
        <fullName evidence="1">Uncharacterized protein</fullName>
    </submittedName>
</protein>
<accession>A0ACC6PAQ5</accession>
<keyword evidence="2" id="KW-1185">Reference proteome</keyword>
<gene>
    <name evidence="1" type="ORF">WKI47_08640</name>
</gene>
<comment type="caution">
    <text evidence="1">The sequence shown here is derived from an EMBL/GenBank/DDBJ whole genome shotgun (WGS) entry which is preliminary data.</text>
</comment>
<sequence>MSMYEYSFIPADDMDFVPTPEKIERLQTLLEPYSTHFSVKAGGRREFFGSGFMYEGIRCPLCGQEIDEIWWVKELERISEQNGFEDMRILTPCCAHPSSLDKLTYPWPAGFARFSVKLGTDDEPDFDNGPAERLLPEIEQTVGRRMKLIVEKY</sequence>
<proteinExistence type="predicted"/>
<reference evidence="1" key="1">
    <citation type="submission" date="2024-03" db="EMBL/GenBank/DDBJ databases">
        <title>Whole genome sequecning of epiphytes from Marcgravia umbellata leaves.</title>
        <authorList>
            <person name="Kumar G."/>
            <person name="Savka M.A."/>
        </authorList>
    </citation>
    <scope>NUCLEOTIDE SEQUENCE</scope>
    <source>
        <strain evidence="1">RIT_BL5</strain>
    </source>
</reference>
<evidence type="ECO:0000313" key="1">
    <source>
        <dbReference type="EMBL" id="MEJ8303962.1"/>
    </source>
</evidence>
<organism evidence="1 2">
    <name type="scientific">Saccharibacillus sacchari</name>
    <dbReference type="NCBI Taxonomy" id="456493"/>
    <lineage>
        <taxon>Bacteria</taxon>
        <taxon>Bacillati</taxon>
        <taxon>Bacillota</taxon>
        <taxon>Bacilli</taxon>
        <taxon>Bacillales</taxon>
        <taxon>Paenibacillaceae</taxon>
        <taxon>Saccharibacillus</taxon>
    </lineage>
</organism>
<dbReference type="Proteomes" id="UP001380953">
    <property type="component" value="Unassembled WGS sequence"/>
</dbReference>
<dbReference type="EMBL" id="JBBKAR010000031">
    <property type="protein sequence ID" value="MEJ8303962.1"/>
    <property type="molecule type" value="Genomic_DNA"/>
</dbReference>
<name>A0ACC6PAQ5_9BACL</name>
<evidence type="ECO:0000313" key="2">
    <source>
        <dbReference type="Proteomes" id="UP001380953"/>
    </source>
</evidence>